<sequence>MRVKLLSKCPICGSGLEIIKLRCPSCRTTIENNFEYNKFMKLTDEQLQFVEMFLKARGNFKEMERELGLSYPTLRARLESILEVLGLKDIGKRQDTIEVLEMLERGEISPDEAIKILKEED</sequence>
<evidence type="ECO:0000259" key="1">
    <source>
        <dbReference type="Pfam" id="PF09862"/>
    </source>
</evidence>
<evidence type="ECO:0000259" key="2">
    <source>
        <dbReference type="Pfam" id="PF22747"/>
    </source>
</evidence>
<gene>
    <name evidence="3" type="ORF">CaldiYA01_21580</name>
</gene>
<protein>
    <recommendedName>
        <fullName evidence="5">DUF2089 domain-containing protein</fullName>
    </recommendedName>
</protein>
<proteinExistence type="predicted"/>
<organism evidence="3 4">
    <name type="scientific">Caldicellulosiruptor diazotrophicus</name>
    <dbReference type="NCBI Taxonomy" id="2806205"/>
    <lineage>
        <taxon>Bacteria</taxon>
        <taxon>Bacillati</taxon>
        <taxon>Bacillota</taxon>
        <taxon>Bacillota incertae sedis</taxon>
        <taxon>Caldicellulosiruptorales</taxon>
        <taxon>Caldicellulosiruptoraceae</taxon>
        <taxon>Caldicellulosiruptor</taxon>
    </lineage>
</organism>
<dbReference type="Pfam" id="PF09862">
    <property type="entry name" value="DUF2089"/>
    <property type="match status" value="1"/>
</dbReference>
<keyword evidence="4" id="KW-1185">Reference proteome</keyword>
<dbReference type="Gene3D" id="1.10.10.2840">
    <property type="entry name" value="PucR C-terminal helix-turn-helix domain"/>
    <property type="match status" value="1"/>
</dbReference>
<dbReference type="InterPro" id="IPR018658">
    <property type="entry name" value="DUF2089"/>
</dbReference>
<accession>A0ABN6E9P5</accession>
<dbReference type="Proteomes" id="UP000663623">
    <property type="component" value="Chromosome"/>
</dbReference>
<evidence type="ECO:0000313" key="3">
    <source>
        <dbReference type="EMBL" id="BCS82198.1"/>
    </source>
</evidence>
<name>A0ABN6E9P5_9FIRM</name>
<dbReference type="InterPro" id="IPR053957">
    <property type="entry name" value="DUF2089_Zn_ribbon"/>
</dbReference>
<dbReference type="InterPro" id="IPR042070">
    <property type="entry name" value="PucR_C-HTH_sf"/>
</dbReference>
<evidence type="ECO:0008006" key="5">
    <source>
        <dbReference type="Google" id="ProtNLM"/>
    </source>
</evidence>
<reference evidence="3 4" key="1">
    <citation type="submission" date="2021-02" db="EMBL/GenBank/DDBJ databases">
        <title>Nitrogen-fixing ability and nitrogen fixation related genes of thermophilic fermentative bacteria in the genus Caldicellulosiruptor.</title>
        <authorList>
            <person name="Chen Y."/>
            <person name="Nishihara A."/>
            <person name="Haruta S."/>
        </authorList>
    </citation>
    <scope>NUCLEOTIDE SEQUENCE [LARGE SCALE GENOMIC DNA]</scope>
    <source>
        <strain evidence="3 4">YA01</strain>
    </source>
</reference>
<evidence type="ECO:0000313" key="4">
    <source>
        <dbReference type="Proteomes" id="UP000663623"/>
    </source>
</evidence>
<dbReference type="Pfam" id="PF22747">
    <property type="entry name" value="Zn_ribbon_DUF2089"/>
    <property type="match status" value="1"/>
</dbReference>
<feature type="domain" description="DUF2089" evidence="1">
    <location>
        <begin position="42"/>
        <end position="87"/>
    </location>
</feature>
<dbReference type="EMBL" id="AP024480">
    <property type="protein sequence ID" value="BCS82198.1"/>
    <property type="molecule type" value="Genomic_DNA"/>
</dbReference>
<feature type="domain" description="DUF2089" evidence="2">
    <location>
        <begin position="9"/>
        <end position="39"/>
    </location>
</feature>
<dbReference type="RefSeq" id="WP_207179602.1">
    <property type="nucleotide sequence ID" value="NZ_AP024480.1"/>
</dbReference>